<keyword evidence="10" id="KW-0547">Nucleotide-binding</keyword>
<dbReference type="InterPro" id="IPR011006">
    <property type="entry name" value="CheY-like_superfamily"/>
</dbReference>
<dbReference type="InterPro" id="IPR035965">
    <property type="entry name" value="PAS-like_dom_sf"/>
</dbReference>
<sequence length="715" mass="77789">MSAPIRPILLSHLQDVCDNATVALFVMDERQCCVYMNPAAEELTGYRLEEVQGSALHNFVHHTRPDGSHYPLEDCPIDRAAPANLQEQGEEVFVHRDGSFYPVYFTASPVRRDGKVVGTVIEVQDARPRLQQEREREALHAIGSLILQELSHEKIVEAVTEAATRLTGAQFGAFFYNVRDEGGESYTLYTIAGVPKEHFSQFPLPRATHLFGPTFRGEGAIRSGDIRSDPRYGKMGPHHGMPPGHLPVRSYLAVPVSLGNGEVVGGLFFGHEEPDRFTESHERLVETLAAQAAIGLNKASLYQEALFARRRAELDALEKQKLYEEAARANEAKDQFLATVSHELRTPLTSILGWAQMLTSGKLDPAMQERAIATIERNARSQAQIVEDLLDISRIVNGKLRLNVQLFSPQLSVDAALEALRPAAQAKNISLRSVLDPSAGPITGDPERLQQIVWNLVSNAVKFTPKGGEVQLALKKVESNVQILVSDNGAGIPAEHLPTIFDTFTQVDPTSTRKQGGLGLGLAIVKKLVELHGGYVQASSPGLGKGSTFTVTLPLAAVKGAHAASGTTLDADPGPPLPDNTEEFGLRGATILLVEDDDDARNMLASVLLSAHALVETASNANEALTLFDGIRPDVVVSDIGMPEMNGYEFIAELRKRERELGRSGVPAVALTAYARVQDRMRALTAGFQMHVAKPVEPAELLTVLSSLRAWKTPQ</sequence>
<dbReference type="InterPro" id="IPR036097">
    <property type="entry name" value="HisK_dim/P_sf"/>
</dbReference>
<gene>
    <name evidence="10" type="ORF">NX780_11710</name>
</gene>
<dbReference type="Pfam" id="PF00072">
    <property type="entry name" value="Response_reg"/>
    <property type="match status" value="1"/>
</dbReference>
<dbReference type="Gene3D" id="3.40.50.2300">
    <property type="match status" value="1"/>
</dbReference>
<dbReference type="Pfam" id="PF13185">
    <property type="entry name" value="GAF_2"/>
    <property type="match status" value="1"/>
</dbReference>
<dbReference type="NCBIfam" id="TIGR00229">
    <property type="entry name" value="sensory_box"/>
    <property type="match status" value="1"/>
</dbReference>
<dbReference type="SMART" id="SM00086">
    <property type="entry name" value="PAC"/>
    <property type="match status" value="1"/>
</dbReference>
<evidence type="ECO:0000256" key="1">
    <source>
        <dbReference type="ARBA" id="ARBA00000085"/>
    </source>
</evidence>
<dbReference type="Pfam" id="PF02518">
    <property type="entry name" value="HATPase_c"/>
    <property type="match status" value="1"/>
</dbReference>
<feature type="modified residue" description="4-aspartylphosphate" evidence="6">
    <location>
        <position position="639"/>
    </location>
</feature>
<keyword evidence="4" id="KW-0808">Transferase</keyword>
<dbReference type="InterPro" id="IPR003661">
    <property type="entry name" value="HisK_dim/P_dom"/>
</dbReference>
<evidence type="ECO:0000259" key="7">
    <source>
        <dbReference type="PROSITE" id="PS50109"/>
    </source>
</evidence>
<dbReference type="Proteomes" id="UP001206572">
    <property type="component" value="Unassembled WGS sequence"/>
</dbReference>
<dbReference type="PROSITE" id="PS50109">
    <property type="entry name" value="HIS_KIN"/>
    <property type="match status" value="1"/>
</dbReference>
<dbReference type="GO" id="GO:0005524">
    <property type="term" value="F:ATP binding"/>
    <property type="evidence" value="ECO:0007669"/>
    <property type="project" value="UniProtKB-KW"/>
</dbReference>
<dbReference type="CDD" id="cd00082">
    <property type="entry name" value="HisKA"/>
    <property type="match status" value="1"/>
</dbReference>
<dbReference type="EMBL" id="JANUHA010000007">
    <property type="protein sequence ID" value="MCS0597010.1"/>
    <property type="molecule type" value="Genomic_DNA"/>
</dbReference>
<dbReference type="InterPro" id="IPR000014">
    <property type="entry name" value="PAS"/>
</dbReference>
<protein>
    <recommendedName>
        <fullName evidence="2">histidine kinase</fullName>
        <ecNumber evidence="2">2.7.13.3</ecNumber>
    </recommendedName>
</protein>
<dbReference type="SUPFAM" id="SSF47384">
    <property type="entry name" value="Homodimeric domain of signal transducing histidine kinase"/>
    <property type="match status" value="1"/>
</dbReference>
<dbReference type="SUPFAM" id="SSF55785">
    <property type="entry name" value="PYP-like sensor domain (PAS domain)"/>
    <property type="match status" value="1"/>
</dbReference>
<dbReference type="InterPro" id="IPR001789">
    <property type="entry name" value="Sig_transdc_resp-reg_receiver"/>
</dbReference>
<dbReference type="PRINTS" id="PR00344">
    <property type="entry name" value="BCTRLSENSOR"/>
</dbReference>
<keyword evidence="3 6" id="KW-0597">Phosphoprotein</keyword>
<dbReference type="InterPro" id="IPR013767">
    <property type="entry name" value="PAS_fold"/>
</dbReference>
<organism evidence="10 11">
    <name type="scientific">Massilia agri</name>
    <dbReference type="NCBI Taxonomy" id="1886785"/>
    <lineage>
        <taxon>Bacteria</taxon>
        <taxon>Pseudomonadati</taxon>
        <taxon>Pseudomonadota</taxon>
        <taxon>Betaproteobacteria</taxon>
        <taxon>Burkholderiales</taxon>
        <taxon>Oxalobacteraceae</taxon>
        <taxon>Telluria group</taxon>
        <taxon>Massilia</taxon>
    </lineage>
</organism>
<dbReference type="InterPro" id="IPR036890">
    <property type="entry name" value="HATPase_C_sf"/>
</dbReference>
<feature type="domain" description="PAS" evidence="9">
    <location>
        <begin position="9"/>
        <end position="61"/>
    </location>
</feature>
<dbReference type="SMART" id="SM00091">
    <property type="entry name" value="PAS"/>
    <property type="match status" value="1"/>
</dbReference>
<evidence type="ECO:0000256" key="3">
    <source>
        <dbReference type="ARBA" id="ARBA00022553"/>
    </source>
</evidence>
<feature type="domain" description="Histidine kinase" evidence="7">
    <location>
        <begin position="339"/>
        <end position="557"/>
    </location>
</feature>
<dbReference type="Gene3D" id="3.30.450.40">
    <property type="match status" value="1"/>
</dbReference>
<dbReference type="RefSeq" id="WP_258828043.1">
    <property type="nucleotide sequence ID" value="NZ_JANUHA010000007.1"/>
</dbReference>
<evidence type="ECO:0000256" key="2">
    <source>
        <dbReference type="ARBA" id="ARBA00012438"/>
    </source>
</evidence>
<dbReference type="SMART" id="SM00388">
    <property type="entry name" value="HisKA"/>
    <property type="match status" value="1"/>
</dbReference>
<dbReference type="CDD" id="cd00130">
    <property type="entry name" value="PAS"/>
    <property type="match status" value="1"/>
</dbReference>
<keyword evidence="10" id="KW-0067">ATP-binding</keyword>
<dbReference type="Gene3D" id="3.30.565.10">
    <property type="entry name" value="Histidine kinase-like ATPase, C-terminal domain"/>
    <property type="match status" value="1"/>
</dbReference>
<dbReference type="Pfam" id="PF00512">
    <property type="entry name" value="HisKA"/>
    <property type="match status" value="1"/>
</dbReference>
<accession>A0ABT2ALB8</accession>
<dbReference type="PANTHER" id="PTHR43547">
    <property type="entry name" value="TWO-COMPONENT HISTIDINE KINASE"/>
    <property type="match status" value="1"/>
</dbReference>
<evidence type="ECO:0000313" key="11">
    <source>
        <dbReference type="Proteomes" id="UP001206572"/>
    </source>
</evidence>
<dbReference type="SUPFAM" id="SSF55874">
    <property type="entry name" value="ATPase domain of HSP90 chaperone/DNA topoisomerase II/histidine kinase"/>
    <property type="match status" value="1"/>
</dbReference>
<keyword evidence="5" id="KW-0418">Kinase</keyword>
<dbReference type="InterPro" id="IPR003594">
    <property type="entry name" value="HATPase_dom"/>
</dbReference>
<dbReference type="SMART" id="SM00448">
    <property type="entry name" value="REC"/>
    <property type="match status" value="1"/>
</dbReference>
<feature type="domain" description="Response regulatory" evidence="8">
    <location>
        <begin position="590"/>
        <end position="709"/>
    </location>
</feature>
<dbReference type="InterPro" id="IPR003018">
    <property type="entry name" value="GAF"/>
</dbReference>
<dbReference type="SMART" id="SM00065">
    <property type="entry name" value="GAF"/>
    <property type="match status" value="1"/>
</dbReference>
<dbReference type="CDD" id="cd17580">
    <property type="entry name" value="REC_2_DhkD-like"/>
    <property type="match status" value="1"/>
</dbReference>
<dbReference type="InterPro" id="IPR001610">
    <property type="entry name" value="PAC"/>
</dbReference>
<reference evidence="10 11" key="1">
    <citation type="submission" date="2022-08" db="EMBL/GenBank/DDBJ databases">
        <title>Reclassification of Massilia species as members of the genera Telluria, Duganella, Pseudoduganella, Mokoshia gen. nov. and Zemynaea gen. nov. using orthogonal and non-orthogonal genome-based approaches.</title>
        <authorList>
            <person name="Bowman J.P."/>
        </authorList>
    </citation>
    <scope>NUCLEOTIDE SEQUENCE [LARGE SCALE GENOMIC DNA]</scope>
    <source>
        <strain evidence="10 11">JCM 31661</strain>
    </source>
</reference>
<dbReference type="Pfam" id="PF00989">
    <property type="entry name" value="PAS"/>
    <property type="match status" value="1"/>
</dbReference>
<evidence type="ECO:0000259" key="9">
    <source>
        <dbReference type="PROSITE" id="PS50112"/>
    </source>
</evidence>
<comment type="caution">
    <text evidence="10">The sequence shown here is derived from an EMBL/GenBank/DDBJ whole genome shotgun (WGS) entry which is preliminary data.</text>
</comment>
<dbReference type="PROSITE" id="PS50112">
    <property type="entry name" value="PAS"/>
    <property type="match status" value="1"/>
</dbReference>
<dbReference type="PANTHER" id="PTHR43547:SF2">
    <property type="entry name" value="HYBRID SIGNAL TRANSDUCTION HISTIDINE KINASE C"/>
    <property type="match status" value="1"/>
</dbReference>
<dbReference type="SUPFAM" id="SSF52172">
    <property type="entry name" value="CheY-like"/>
    <property type="match status" value="1"/>
</dbReference>
<keyword evidence="11" id="KW-1185">Reference proteome</keyword>
<comment type="catalytic activity">
    <reaction evidence="1">
        <text>ATP + protein L-histidine = ADP + protein N-phospho-L-histidine.</text>
        <dbReference type="EC" id="2.7.13.3"/>
    </reaction>
</comment>
<dbReference type="PROSITE" id="PS50110">
    <property type="entry name" value="RESPONSE_REGULATORY"/>
    <property type="match status" value="1"/>
</dbReference>
<dbReference type="InterPro" id="IPR004358">
    <property type="entry name" value="Sig_transdc_His_kin-like_C"/>
</dbReference>
<dbReference type="InterPro" id="IPR005467">
    <property type="entry name" value="His_kinase_dom"/>
</dbReference>
<evidence type="ECO:0000256" key="4">
    <source>
        <dbReference type="ARBA" id="ARBA00022679"/>
    </source>
</evidence>
<dbReference type="Gene3D" id="1.10.287.130">
    <property type="match status" value="1"/>
</dbReference>
<dbReference type="SMART" id="SM00387">
    <property type="entry name" value="HATPase_c"/>
    <property type="match status" value="1"/>
</dbReference>
<dbReference type="EC" id="2.7.13.3" evidence="2"/>
<evidence type="ECO:0000313" key="10">
    <source>
        <dbReference type="EMBL" id="MCS0597010.1"/>
    </source>
</evidence>
<evidence type="ECO:0000259" key="8">
    <source>
        <dbReference type="PROSITE" id="PS50110"/>
    </source>
</evidence>
<evidence type="ECO:0000256" key="6">
    <source>
        <dbReference type="PROSITE-ProRule" id="PRU00169"/>
    </source>
</evidence>
<evidence type="ECO:0000256" key="5">
    <source>
        <dbReference type="ARBA" id="ARBA00022777"/>
    </source>
</evidence>
<dbReference type="InterPro" id="IPR029016">
    <property type="entry name" value="GAF-like_dom_sf"/>
</dbReference>
<dbReference type="CDD" id="cd16922">
    <property type="entry name" value="HATPase_EvgS-ArcB-TorS-like"/>
    <property type="match status" value="1"/>
</dbReference>
<proteinExistence type="predicted"/>
<dbReference type="Gene3D" id="3.30.450.20">
    <property type="entry name" value="PAS domain"/>
    <property type="match status" value="1"/>
</dbReference>
<dbReference type="SUPFAM" id="SSF55781">
    <property type="entry name" value="GAF domain-like"/>
    <property type="match status" value="1"/>
</dbReference>
<name>A0ABT2ALB8_9BURK</name>